<dbReference type="GO" id="GO:0009235">
    <property type="term" value="P:cobalamin metabolic process"/>
    <property type="evidence" value="ECO:0007669"/>
    <property type="project" value="InterPro"/>
</dbReference>
<accession>A0A9P5STY8</accession>
<dbReference type="EMBL" id="JAAAUY010000070">
    <property type="protein sequence ID" value="KAF9336152.1"/>
    <property type="molecule type" value="Genomic_DNA"/>
</dbReference>
<keyword evidence="2" id="KW-1185">Reference proteome</keyword>
<dbReference type="AlphaFoldDB" id="A0A9P5STY8"/>
<evidence type="ECO:0000313" key="1">
    <source>
        <dbReference type="EMBL" id="KAF9336152.1"/>
    </source>
</evidence>
<organism evidence="1 2">
    <name type="scientific">Podila minutissima</name>
    <dbReference type="NCBI Taxonomy" id="64525"/>
    <lineage>
        <taxon>Eukaryota</taxon>
        <taxon>Fungi</taxon>
        <taxon>Fungi incertae sedis</taxon>
        <taxon>Mucoromycota</taxon>
        <taxon>Mortierellomycotina</taxon>
        <taxon>Mortierellomycetes</taxon>
        <taxon>Mortierellales</taxon>
        <taxon>Mortierellaceae</taxon>
        <taxon>Podila</taxon>
    </lineage>
</organism>
<proteinExistence type="predicted"/>
<dbReference type="PANTHER" id="PTHR13192">
    <property type="entry name" value="MY011 PROTEIN"/>
    <property type="match status" value="1"/>
</dbReference>
<dbReference type="Proteomes" id="UP000696485">
    <property type="component" value="Unassembled WGS sequence"/>
</dbReference>
<dbReference type="InterPro" id="IPR019362">
    <property type="entry name" value="MMADHC"/>
</dbReference>
<evidence type="ECO:0000313" key="2">
    <source>
        <dbReference type="Proteomes" id="UP000696485"/>
    </source>
</evidence>
<name>A0A9P5STY8_9FUNG</name>
<dbReference type="Pfam" id="PF10229">
    <property type="entry name" value="MMADHC"/>
    <property type="match status" value="1"/>
</dbReference>
<gene>
    <name evidence="1" type="ORF">BG006_009563</name>
</gene>
<sequence length="155" mass="17720">MFESSFIKLEYSIHVSPMRMTRELFTVFPGKDLTNLLVVPTFQKCGNQMVAWDAAIAKEKDDRLENAKALGFWSDMTDPASGFPNYTERGRDIYPDVEGCHMLLKYDFQAAGCCKILLHPNWGSKVYPATFFTTAPLDVLQNILEQVQQDYPPRE</sequence>
<protein>
    <recommendedName>
        <fullName evidence="3">Methylmalonic aciduria and homocystinuria type D protein</fullName>
    </recommendedName>
</protein>
<comment type="caution">
    <text evidence="1">The sequence shown here is derived from an EMBL/GenBank/DDBJ whole genome shotgun (WGS) entry which is preliminary data.</text>
</comment>
<dbReference type="PANTHER" id="PTHR13192:SF3">
    <property type="entry name" value="COBALAMIN TRAFFICKING PROTEIN CBLD"/>
    <property type="match status" value="1"/>
</dbReference>
<evidence type="ECO:0008006" key="3">
    <source>
        <dbReference type="Google" id="ProtNLM"/>
    </source>
</evidence>
<reference evidence="1" key="1">
    <citation type="journal article" date="2020" name="Fungal Divers.">
        <title>Resolving the Mortierellaceae phylogeny through synthesis of multi-gene phylogenetics and phylogenomics.</title>
        <authorList>
            <person name="Vandepol N."/>
            <person name="Liber J."/>
            <person name="Desiro A."/>
            <person name="Na H."/>
            <person name="Kennedy M."/>
            <person name="Barry K."/>
            <person name="Grigoriev I.V."/>
            <person name="Miller A.N."/>
            <person name="O'Donnell K."/>
            <person name="Stajich J.E."/>
            <person name="Bonito G."/>
        </authorList>
    </citation>
    <scope>NUCLEOTIDE SEQUENCE</scope>
    <source>
        <strain evidence="1">NVP1</strain>
    </source>
</reference>